<reference evidence="1 2" key="1">
    <citation type="submission" date="2019-03" db="EMBL/GenBank/DDBJ databases">
        <title>Paraburkholderia sp. 7MH5, isolated from subtropical forest soil.</title>
        <authorList>
            <person name="Gao Z.-H."/>
            <person name="Qiu L.-H."/>
        </authorList>
    </citation>
    <scope>NUCLEOTIDE SEQUENCE [LARGE SCALE GENOMIC DNA]</scope>
    <source>
        <strain evidence="1 2">7MH5</strain>
    </source>
</reference>
<gene>
    <name evidence="1" type="ORF">E1956_20250</name>
</gene>
<organism evidence="1 2">
    <name type="scientific">Paraburkholderia pallida</name>
    <dbReference type="NCBI Taxonomy" id="2547399"/>
    <lineage>
        <taxon>Bacteria</taxon>
        <taxon>Pseudomonadati</taxon>
        <taxon>Pseudomonadota</taxon>
        <taxon>Betaproteobacteria</taxon>
        <taxon>Burkholderiales</taxon>
        <taxon>Burkholderiaceae</taxon>
        <taxon>Paraburkholderia</taxon>
    </lineage>
</organism>
<name>A0A4P7CU14_9BURK</name>
<dbReference type="EMBL" id="CP038149">
    <property type="protein sequence ID" value="QBQ99510.1"/>
    <property type="molecule type" value="Genomic_DNA"/>
</dbReference>
<dbReference type="Proteomes" id="UP000295727">
    <property type="component" value="Chromosome 2"/>
</dbReference>
<evidence type="ECO:0000313" key="1">
    <source>
        <dbReference type="EMBL" id="QBQ99510.1"/>
    </source>
</evidence>
<evidence type="ECO:0000313" key="2">
    <source>
        <dbReference type="Proteomes" id="UP000295727"/>
    </source>
</evidence>
<accession>A0A4P7CU14</accession>
<dbReference type="AlphaFoldDB" id="A0A4P7CU14"/>
<sequence length="181" mass="20362">MAPLPTKQIMQTKGKIQMRFKLTTSCLIAAALLAGCGKDVDPQAQAYAAIKAQSPRAIQINDKFYGPADAPYEQFPTVVMQRRDQLGHIWTATLINFSPLIVRSNRLIIYVGTHAATGVQRHEDNHVLVRWGPDELGLNPDTWVDEWRIKVVDVDEAHHTLVMEQFYELSPKKYLEHASAG</sequence>
<dbReference type="KEGG" id="ppai:E1956_20250"/>
<proteinExistence type="predicted"/>
<keyword evidence="2" id="KW-1185">Reference proteome</keyword>
<dbReference type="RefSeq" id="WP_134752317.1">
    <property type="nucleotide sequence ID" value="NZ_CP038149.1"/>
</dbReference>
<protein>
    <submittedName>
        <fullName evidence="1">Uncharacterized protein</fullName>
    </submittedName>
</protein>